<protein>
    <recommendedName>
        <fullName evidence="4">DUF192 domain-containing protein</fullName>
    </recommendedName>
</protein>
<gene>
    <name evidence="2" type="ordered locus">Tnap_1138</name>
</gene>
<dbReference type="KEGG" id="tnp:Tnap_1138"/>
<reference evidence="2 3" key="1">
    <citation type="submission" date="2009-12" db="EMBL/GenBank/DDBJ databases">
        <title>Complete sequence of Thermotoga petrophila RKU-1.</title>
        <authorList>
            <consortium name="US DOE Joint Genome Institute"/>
            <person name="Lucas S."/>
            <person name="Copeland A."/>
            <person name="Lapidus A."/>
            <person name="Glavina del Rio T."/>
            <person name="Dalin E."/>
            <person name="Tice H."/>
            <person name="Bruce D."/>
            <person name="Goodwin L."/>
            <person name="Pitluck S."/>
            <person name="Munk A.C."/>
            <person name="Brettin T."/>
            <person name="Detter J.C."/>
            <person name="Han C."/>
            <person name="Tapia R."/>
            <person name="Larimer F."/>
            <person name="Land M."/>
            <person name="Hauser L."/>
            <person name="Kyrpides N."/>
            <person name="Mikhailova N."/>
            <person name="Nelson K.E."/>
            <person name="Gogarten J.P."/>
            <person name="Noll K.M."/>
        </authorList>
    </citation>
    <scope>NUCLEOTIDE SEQUENCE [LARGE SCALE GENOMIC DNA]</scope>
    <source>
        <strain evidence="3">ATCC BAA-489 / DSM 13996 / JCM 10882 / RKU-10</strain>
    </source>
</reference>
<name>D2C8D8_THEP2</name>
<organism evidence="2 3">
    <name type="scientific">Thermotoga petrophila (strain ATCC BAA-489 / DSM 13996 / JCM 10882 / RKU-10)</name>
    <name type="common">Thermotoga naphthophila</name>
    <dbReference type="NCBI Taxonomy" id="590168"/>
    <lineage>
        <taxon>Bacteria</taxon>
        <taxon>Thermotogati</taxon>
        <taxon>Thermotogota</taxon>
        <taxon>Thermotogae</taxon>
        <taxon>Thermotogales</taxon>
        <taxon>Thermotogaceae</taxon>
        <taxon>Thermotoga</taxon>
    </lineage>
</organism>
<sequence length="163" mass="18755">MWGLRPLFLRLQKFLLPLLITIGIVVLVVASGQSDRVKFPKGKIVITDGEKSLKLDVEIANTPTLRSIGLMYRKSIPDDFGMLFVFEEDTRSGFWMKNTYVPLEIAFIDRNGVIFSIQEMEPCREEPCKIYYAPGPFRYALEVKKGFFERHRFGVGSRVSIEK</sequence>
<proteinExistence type="predicted"/>
<dbReference type="AlphaFoldDB" id="D2C8D8"/>
<keyword evidence="1" id="KW-0812">Transmembrane</keyword>
<accession>D2C8D8</accession>
<dbReference type="PANTHER" id="PTHR37953">
    <property type="entry name" value="UPF0127 PROTEIN MJ1496"/>
    <property type="match status" value="1"/>
</dbReference>
<keyword evidence="3" id="KW-1185">Reference proteome</keyword>
<evidence type="ECO:0000256" key="1">
    <source>
        <dbReference type="SAM" id="Phobius"/>
    </source>
</evidence>
<dbReference type="EMBL" id="CP001839">
    <property type="protein sequence ID" value="ADA67224.1"/>
    <property type="molecule type" value="Genomic_DNA"/>
</dbReference>
<dbReference type="Gene3D" id="2.60.120.1140">
    <property type="entry name" value="Protein of unknown function DUF192"/>
    <property type="match status" value="1"/>
</dbReference>
<evidence type="ECO:0000313" key="2">
    <source>
        <dbReference type="EMBL" id="ADA67224.1"/>
    </source>
</evidence>
<dbReference type="Proteomes" id="UP000000940">
    <property type="component" value="Chromosome"/>
</dbReference>
<dbReference type="InterPro" id="IPR003795">
    <property type="entry name" value="DUF192"/>
</dbReference>
<dbReference type="InterPro" id="IPR038695">
    <property type="entry name" value="Saro_0823-like_sf"/>
</dbReference>
<dbReference type="Pfam" id="PF02643">
    <property type="entry name" value="DUF192"/>
    <property type="match status" value="1"/>
</dbReference>
<dbReference type="HOGENOM" id="CLU_097039_0_2_0"/>
<dbReference type="RefSeq" id="WP_012896351.1">
    <property type="nucleotide sequence ID" value="NC_013642.1"/>
</dbReference>
<dbReference type="PANTHER" id="PTHR37953:SF1">
    <property type="entry name" value="UPF0127 PROTEIN MJ1496"/>
    <property type="match status" value="1"/>
</dbReference>
<evidence type="ECO:0000313" key="3">
    <source>
        <dbReference type="Proteomes" id="UP000000940"/>
    </source>
</evidence>
<keyword evidence="1" id="KW-0472">Membrane</keyword>
<keyword evidence="1" id="KW-1133">Transmembrane helix</keyword>
<evidence type="ECO:0008006" key="4">
    <source>
        <dbReference type="Google" id="ProtNLM"/>
    </source>
</evidence>
<feature type="transmembrane region" description="Helical" evidence="1">
    <location>
        <begin position="14"/>
        <end position="32"/>
    </location>
</feature>